<dbReference type="GO" id="GO:0003682">
    <property type="term" value="F:chromatin binding"/>
    <property type="evidence" value="ECO:0007669"/>
    <property type="project" value="InterPro"/>
</dbReference>
<organism evidence="2 3">
    <name type="scientific">Hevea brasiliensis</name>
    <name type="common">Para rubber tree</name>
    <name type="synonym">Siphonia brasiliensis</name>
    <dbReference type="NCBI Taxonomy" id="3981"/>
    <lineage>
        <taxon>Eukaryota</taxon>
        <taxon>Viridiplantae</taxon>
        <taxon>Streptophyta</taxon>
        <taxon>Embryophyta</taxon>
        <taxon>Tracheophyta</taxon>
        <taxon>Spermatophyta</taxon>
        <taxon>Magnoliopsida</taxon>
        <taxon>eudicotyledons</taxon>
        <taxon>Gunneridae</taxon>
        <taxon>Pentapetalae</taxon>
        <taxon>rosids</taxon>
        <taxon>fabids</taxon>
        <taxon>Malpighiales</taxon>
        <taxon>Euphorbiaceae</taxon>
        <taxon>Crotonoideae</taxon>
        <taxon>Micrandreae</taxon>
        <taxon>Hevea</taxon>
    </lineage>
</organism>
<keyword evidence="3" id="KW-1185">Reference proteome</keyword>
<reference evidence="2 3" key="1">
    <citation type="journal article" date="2020" name="Mol. Plant">
        <title>The Chromosome-Based Rubber Tree Genome Provides New Insights into Spurge Genome Evolution and Rubber Biosynthesis.</title>
        <authorList>
            <person name="Liu J."/>
            <person name="Shi C."/>
            <person name="Shi C.C."/>
            <person name="Li W."/>
            <person name="Zhang Q.J."/>
            <person name="Zhang Y."/>
            <person name="Li K."/>
            <person name="Lu H.F."/>
            <person name="Shi C."/>
            <person name="Zhu S.T."/>
            <person name="Xiao Z.Y."/>
            <person name="Nan H."/>
            <person name="Yue Y."/>
            <person name="Zhu X.G."/>
            <person name="Wu Y."/>
            <person name="Hong X.N."/>
            <person name="Fan G.Y."/>
            <person name="Tong Y."/>
            <person name="Zhang D."/>
            <person name="Mao C.L."/>
            <person name="Liu Y.L."/>
            <person name="Hao S.J."/>
            <person name="Liu W.Q."/>
            <person name="Lv M.Q."/>
            <person name="Zhang H.B."/>
            <person name="Liu Y."/>
            <person name="Hu-Tang G.R."/>
            <person name="Wang J.P."/>
            <person name="Wang J.H."/>
            <person name="Sun Y.H."/>
            <person name="Ni S.B."/>
            <person name="Chen W.B."/>
            <person name="Zhang X.C."/>
            <person name="Jiao Y.N."/>
            <person name="Eichler E.E."/>
            <person name="Li G.H."/>
            <person name="Liu X."/>
            <person name="Gao L.Z."/>
        </authorList>
    </citation>
    <scope>NUCLEOTIDE SEQUENCE [LARGE SCALE GENOMIC DNA]</scope>
    <source>
        <strain evidence="3">cv. GT1</strain>
        <tissue evidence="2">Leaf</tissue>
    </source>
</reference>
<dbReference type="PANTHER" id="PTHR36384">
    <property type="entry name" value="SAWADEE PROTEIN"/>
    <property type="match status" value="1"/>
</dbReference>
<evidence type="ECO:0000259" key="1">
    <source>
        <dbReference type="Pfam" id="PF16719"/>
    </source>
</evidence>
<accession>A0A6A6K9B5</accession>
<comment type="caution">
    <text evidence="2">The sequence shown here is derived from an EMBL/GenBank/DDBJ whole genome shotgun (WGS) entry which is preliminary data.</text>
</comment>
<dbReference type="Pfam" id="PF16719">
    <property type="entry name" value="SAWADEE"/>
    <property type="match status" value="1"/>
</dbReference>
<evidence type="ECO:0000313" key="2">
    <source>
        <dbReference type="EMBL" id="KAF2284753.1"/>
    </source>
</evidence>
<dbReference type="InterPro" id="IPR032001">
    <property type="entry name" value="SAWADEE_dom"/>
</dbReference>
<proteinExistence type="predicted"/>
<name>A0A6A6K9B5_HEVBR</name>
<sequence length="412" mass="47157">MSLANLNSGAPHSLSDYDVEYRAKADDAWYSVRTVLDGEKLSVKYYDFGDDQDSVFEPQYIKSEQEIEEFKNRFRPVSVQLQDRECKNLAEGAVVCASHSFSVLDIRFHDAVVDDVIYKDHSFVNGEEQCMCTFVVIWLHGPFAGCLANKKVENICIVQSNAQLDPNVSTFLKIVKEKLESAAYNNYGTIHKDITSLPMKLESTCAQHFYQASETNRASQSASNRWTYKEIERICNHAQRIKEESDIGGIENHYVVLIDNMDKDLSPSTIMEFIHRQTSISVRAFVFPSLSSETYTNGAIVLDSEKDLQKLCEFLDSPNHIILSWRGRPWVIAKKLSRHETYVVPSGTLMAKYQHIKTGITNDLKVVYPGSEEYRTAKRLRDLFMEFSEHQQQLHKRLALEEQKILQPSLTA</sequence>
<dbReference type="EMBL" id="JAAGAX010000018">
    <property type="protein sequence ID" value="KAF2284753.1"/>
    <property type="molecule type" value="Genomic_DNA"/>
</dbReference>
<evidence type="ECO:0000313" key="3">
    <source>
        <dbReference type="Proteomes" id="UP000467840"/>
    </source>
</evidence>
<dbReference type="PANTHER" id="PTHR36384:SF1">
    <property type="entry name" value="SAWADEE PROTEIN"/>
    <property type="match status" value="1"/>
</dbReference>
<gene>
    <name evidence="2" type="ORF">GH714_029888</name>
</gene>
<dbReference type="AlphaFoldDB" id="A0A6A6K9B5"/>
<dbReference type="Proteomes" id="UP000467840">
    <property type="component" value="Chromosome 12"/>
</dbReference>
<protein>
    <recommendedName>
        <fullName evidence="1">SAWADEE domain-containing protein</fullName>
    </recommendedName>
</protein>
<feature type="domain" description="SAWADEE" evidence="1">
    <location>
        <begin position="16"/>
        <end position="156"/>
    </location>
</feature>